<keyword evidence="2" id="KW-1185">Reference proteome</keyword>
<accession>A0A4C1T0L5</accession>
<evidence type="ECO:0000313" key="1">
    <source>
        <dbReference type="EMBL" id="GBP08063.1"/>
    </source>
</evidence>
<dbReference type="AlphaFoldDB" id="A0A4C1T0L5"/>
<organism evidence="1 2">
    <name type="scientific">Eumeta variegata</name>
    <name type="common">Bagworm moth</name>
    <name type="synonym">Eumeta japonica</name>
    <dbReference type="NCBI Taxonomy" id="151549"/>
    <lineage>
        <taxon>Eukaryota</taxon>
        <taxon>Metazoa</taxon>
        <taxon>Ecdysozoa</taxon>
        <taxon>Arthropoda</taxon>
        <taxon>Hexapoda</taxon>
        <taxon>Insecta</taxon>
        <taxon>Pterygota</taxon>
        <taxon>Neoptera</taxon>
        <taxon>Endopterygota</taxon>
        <taxon>Lepidoptera</taxon>
        <taxon>Glossata</taxon>
        <taxon>Ditrysia</taxon>
        <taxon>Tineoidea</taxon>
        <taxon>Psychidae</taxon>
        <taxon>Oiketicinae</taxon>
        <taxon>Eumeta</taxon>
    </lineage>
</organism>
<dbReference type="Proteomes" id="UP000299102">
    <property type="component" value="Unassembled WGS sequence"/>
</dbReference>
<reference evidence="1 2" key="1">
    <citation type="journal article" date="2019" name="Commun. Biol.">
        <title>The bagworm genome reveals a unique fibroin gene that provides high tensile strength.</title>
        <authorList>
            <person name="Kono N."/>
            <person name="Nakamura H."/>
            <person name="Ohtoshi R."/>
            <person name="Tomita M."/>
            <person name="Numata K."/>
            <person name="Arakawa K."/>
        </authorList>
    </citation>
    <scope>NUCLEOTIDE SEQUENCE [LARGE SCALE GENOMIC DNA]</scope>
</reference>
<gene>
    <name evidence="1" type="ORF">EVAR_2874_1</name>
</gene>
<sequence length="223" mass="25619">MRPMEWQKNRSFRALARSSVQAERDNESHFFVRAAGVHRFIIEYFPSAETRCYVIKGNPVQNSSRRRARRHITCTCNVLDDVTRARRKRARARQLRLVPCDNLYLFNLFYKQTYFLHALRLAARIHTAVLTVRELRNKSTSWRQLPQPHPTAATNIRVRASRKLQETSNISAQQMDLAENLGREMEISPSPSARGPSAVGVIYSRDLMNGDSVRGGPALINDL</sequence>
<name>A0A4C1T0L5_EUMVA</name>
<evidence type="ECO:0000313" key="2">
    <source>
        <dbReference type="Proteomes" id="UP000299102"/>
    </source>
</evidence>
<dbReference type="EMBL" id="BGZK01000029">
    <property type="protein sequence ID" value="GBP08063.1"/>
    <property type="molecule type" value="Genomic_DNA"/>
</dbReference>
<proteinExistence type="predicted"/>
<protein>
    <submittedName>
        <fullName evidence="1">Uncharacterized protein</fullName>
    </submittedName>
</protein>
<comment type="caution">
    <text evidence="1">The sequence shown here is derived from an EMBL/GenBank/DDBJ whole genome shotgun (WGS) entry which is preliminary data.</text>
</comment>